<organism evidence="1 2">
    <name type="scientific">Flavobacterium jumunjinense</name>
    <dbReference type="NCBI Taxonomy" id="998845"/>
    <lineage>
        <taxon>Bacteria</taxon>
        <taxon>Pseudomonadati</taxon>
        <taxon>Bacteroidota</taxon>
        <taxon>Flavobacteriia</taxon>
        <taxon>Flavobacteriales</taxon>
        <taxon>Flavobacteriaceae</taxon>
        <taxon>Flavobacterium</taxon>
    </lineage>
</organism>
<evidence type="ECO:0008006" key="3">
    <source>
        <dbReference type="Google" id="ProtNLM"/>
    </source>
</evidence>
<protein>
    <recommendedName>
        <fullName evidence="3">Lipoprotein</fullName>
    </recommendedName>
</protein>
<evidence type="ECO:0000313" key="1">
    <source>
        <dbReference type="EMBL" id="MFB9097915.1"/>
    </source>
</evidence>
<reference evidence="1 2" key="1">
    <citation type="submission" date="2024-09" db="EMBL/GenBank/DDBJ databases">
        <authorList>
            <person name="Sun Q."/>
            <person name="Mori K."/>
        </authorList>
    </citation>
    <scope>NUCLEOTIDE SEQUENCE [LARGE SCALE GENOMIC DNA]</scope>
    <source>
        <strain evidence="1 2">CECT 7955</strain>
    </source>
</reference>
<gene>
    <name evidence="1" type="ORF">ACFFVF_15455</name>
</gene>
<dbReference type="RefSeq" id="WP_236458113.1">
    <property type="nucleotide sequence ID" value="NZ_CBCSGE010000008.1"/>
</dbReference>
<evidence type="ECO:0000313" key="2">
    <source>
        <dbReference type="Proteomes" id="UP001589607"/>
    </source>
</evidence>
<accession>A0ABV5GSW5</accession>
<keyword evidence="2" id="KW-1185">Reference proteome</keyword>
<dbReference type="PROSITE" id="PS51257">
    <property type="entry name" value="PROKAR_LIPOPROTEIN"/>
    <property type="match status" value="1"/>
</dbReference>
<proteinExistence type="predicted"/>
<comment type="caution">
    <text evidence="1">The sequence shown here is derived from an EMBL/GenBank/DDBJ whole genome shotgun (WGS) entry which is preliminary data.</text>
</comment>
<dbReference type="Proteomes" id="UP001589607">
    <property type="component" value="Unassembled WGS sequence"/>
</dbReference>
<dbReference type="EMBL" id="JBHMEY010000066">
    <property type="protein sequence ID" value="MFB9097915.1"/>
    <property type="molecule type" value="Genomic_DNA"/>
</dbReference>
<name>A0ABV5GSW5_9FLAO</name>
<sequence>MKFIINLLLVSLLSCSSVKEMKQDTSMIKIQEVYFQKWVAGIQGGGSGIDVYLNLEESLEEGVSFNRIQIKDIETTVIQKTDDLKYVARFKTDLNQLNLDKNTEKEYGNQAPQKKEIKLKEGQVKIYFTKNGQEFYKLIENVQEKPMMAYPSMKPQNNEE</sequence>